<organism evidence="2 3">
    <name type="scientific">Oryzias latipes</name>
    <name type="common">Japanese rice fish</name>
    <name type="synonym">Japanese killifish</name>
    <dbReference type="NCBI Taxonomy" id="8090"/>
    <lineage>
        <taxon>Eukaryota</taxon>
        <taxon>Metazoa</taxon>
        <taxon>Chordata</taxon>
        <taxon>Craniata</taxon>
        <taxon>Vertebrata</taxon>
        <taxon>Euteleostomi</taxon>
        <taxon>Actinopterygii</taxon>
        <taxon>Neopterygii</taxon>
        <taxon>Teleostei</taxon>
        <taxon>Neoteleostei</taxon>
        <taxon>Acanthomorphata</taxon>
        <taxon>Ovalentaria</taxon>
        <taxon>Atherinomorphae</taxon>
        <taxon>Beloniformes</taxon>
        <taxon>Adrianichthyidae</taxon>
        <taxon>Oryziinae</taxon>
        <taxon>Oryzias</taxon>
    </lineage>
</organism>
<reference evidence="2 3" key="2">
    <citation type="submission" date="2017-04" db="EMBL/GenBank/DDBJ databases">
        <title>CpG methylation of centromeres and impact of large insertions on vertebrate speciation.</title>
        <authorList>
            <person name="Ichikawa K."/>
            <person name="Yoshimura J."/>
            <person name="Morishita S."/>
        </authorList>
    </citation>
    <scope>NUCLEOTIDE SEQUENCE</scope>
    <source>
        <strain evidence="2 3">HNI</strain>
    </source>
</reference>
<feature type="compositionally biased region" description="Polar residues" evidence="1">
    <location>
        <begin position="73"/>
        <end position="84"/>
    </location>
</feature>
<accession>A0A3P9L4R3</accession>
<name>A0A3P9L4R3_ORYLA</name>
<evidence type="ECO:0000313" key="3">
    <source>
        <dbReference type="Proteomes" id="UP000265180"/>
    </source>
</evidence>
<reference evidence="2" key="4">
    <citation type="submission" date="2025-09" db="UniProtKB">
        <authorList>
            <consortium name="Ensembl"/>
        </authorList>
    </citation>
    <scope>IDENTIFICATION</scope>
    <source>
        <strain evidence="2">HNI</strain>
    </source>
</reference>
<dbReference type="Proteomes" id="UP000265180">
    <property type="component" value="Chromosome 12"/>
</dbReference>
<dbReference type="AlphaFoldDB" id="A0A3P9L4R3"/>
<evidence type="ECO:0000313" key="2">
    <source>
        <dbReference type="Ensembl" id="ENSORLP00020015704.1"/>
    </source>
</evidence>
<protein>
    <submittedName>
        <fullName evidence="2">Uncharacterized protein</fullName>
    </submittedName>
</protein>
<sequence length="109" mass="12035">EGDEERWFASATFPEETEQTRIPARLWWGVSRTLPPNPPQKYELNKNPYRTPLGPACRCSGSPGSVRAAASPSLPTTRENTAVPKTSEHGNKSIKSQILTFLDLGRVKA</sequence>
<reference evidence="2" key="3">
    <citation type="submission" date="2025-08" db="UniProtKB">
        <authorList>
            <consortium name="Ensembl"/>
        </authorList>
    </citation>
    <scope>IDENTIFICATION</scope>
    <source>
        <strain evidence="2">HNI</strain>
    </source>
</reference>
<proteinExistence type="predicted"/>
<reference key="1">
    <citation type="journal article" date="2007" name="Nature">
        <title>The medaka draft genome and insights into vertebrate genome evolution.</title>
        <authorList>
            <person name="Kasahara M."/>
            <person name="Naruse K."/>
            <person name="Sasaki S."/>
            <person name="Nakatani Y."/>
            <person name="Qu W."/>
            <person name="Ahsan B."/>
            <person name="Yamada T."/>
            <person name="Nagayasu Y."/>
            <person name="Doi K."/>
            <person name="Kasai Y."/>
            <person name="Jindo T."/>
            <person name="Kobayashi D."/>
            <person name="Shimada A."/>
            <person name="Toyoda A."/>
            <person name="Kuroki Y."/>
            <person name="Fujiyama A."/>
            <person name="Sasaki T."/>
            <person name="Shimizu A."/>
            <person name="Asakawa S."/>
            <person name="Shimizu N."/>
            <person name="Hashimoto S."/>
            <person name="Yang J."/>
            <person name="Lee Y."/>
            <person name="Matsushima K."/>
            <person name="Sugano S."/>
            <person name="Sakaizumi M."/>
            <person name="Narita T."/>
            <person name="Ohishi K."/>
            <person name="Haga S."/>
            <person name="Ohta F."/>
            <person name="Nomoto H."/>
            <person name="Nogata K."/>
            <person name="Morishita T."/>
            <person name="Endo T."/>
            <person name="Shin-I T."/>
            <person name="Takeda H."/>
            <person name="Morishita S."/>
            <person name="Kohara Y."/>
        </authorList>
    </citation>
    <scope>NUCLEOTIDE SEQUENCE [LARGE SCALE GENOMIC DNA]</scope>
    <source>
        <strain>Hd-rR</strain>
    </source>
</reference>
<evidence type="ECO:0000256" key="1">
    <source>
        <dbReference type="SAM" id="MobiDB-lite"/>
    </source>
</evidence>
<feature type="region of interest" description="Disordered" evidence="1">
    <location>
        <begin position="59"/>
        <end position="92"/>
    </location>
</feature>
<dbReference type="Ensembl" id="ENSORLT00020023795.1">
    <property type="protein sequence ID" value="ENSORLP00020015704.1"/>
    <property type="gene ID" value="ENSORLG00020016721.1"/>
</dbReference>